<sequence length="311" mass="35847">MKIYDNYNRPVTSLRISITTKCNLNCFYCHKDGIVPSSQEMTADEIEKACKVASRLGITKIRLSGGEPLLRDDIITIIEKISTIGFKDISLTTNGTLLEEYSSRLKEAGLNRVNVSLDTLDSNTYKFITGKNHLEKVKAGIKAAVKAGLYPIKVNMVMMKNINSHEIWDMFKFCHQQGAILQLIELLTTEQCPGNGFEKYHYNLAEIEKKLSKIADKVKTRKFMQDRRKYYINGGEIEIVRPMDNTRFCENCTRMRITPDGKLKPCLLRNDNLIDMKKALQEDNLEKLRRLFIKAIKNRYPYYQKNKKGNP</sequence>
<dbReference type="InterPro" id="IPR007197">
    <property type="entry name" value="rSAM"/>
</dbReference>
<evidence type="ECO:0000313" key="13">
    <source>
        <dbReference type="EMBL" id="RAO78545.1"/>
    </source>
</evidence>
<dbReference type="SMART" id="SM00729">
    <property type="entry name" value="Elp3"/>
    <property type="match status" value="1"/>
</dbReference>
<evidence type="ECO:0000256" key="3">
    <source>
        <dbReference type="ARBA" id="ARBA00022723"/>
    </source>
</evidence>
<evidence type="ECO:0000313" key="14">
    <source>
        <dbReference type="Proteomes" id="UP000249782"/>
    </source>
</evidence>
<dbReference type="GO" id="GO:0061798">
    <property type="term" value="F:GTP 3',8'-cyclase activity"/>
    <property type="evidence" value="ECO:0007669"/>
    <property type="project" value="UniProtKB-UniRule"/>
</dbReference>
<dbReference type="AlphaFoldDB" id="A0A328PFF4"/>
<proteinExistence type="inferred from homology"/>
<keyword evidence="3 11" id="KW-0479">Metal-binding</keyword>
<dbReference type="InterPro" id="IPR010505">
    <property type="entry name" value="MoaA_twitch"/>
</dbReference>
<feature type="binding site" evidence="11">
    <location>
        <position position="252"/>
    </location>
    <ligand>
        <name>[4Fe-4S] cluster</name>
        <dbReference type="ChEBI" id="CHEBI:49883"/>
        <label>2</label>
        <note>4Fe-4S-substrate</note>
    </ligand>
</feature>
<dbReference type="GO" id="GO:0051539">
    <property type="term" value="F:4 iron, 4 sulfur cluster binding"/>
    <property type="evidence" value="ECO:0007669"/>
    <property type="project" value="UniProtKB-UniRule"/>
</dbReference>
<feature type="binding site" evidence="11">
    <location>
        <position position="116"/>
    </location>
    <ligand>
        <name>S-adenosyl-L-methionine</name>
        <dbReference type="ChEBI" id="CHEBI:59789"/>
    </ligand>
</feature>
<name>A0A328PFF4_9EURY</name>
<dbReference type="InterPro" id="IPR058240">
    <property type="entry name" value="rSAM_sf"/>
</dbReference>
<dbReference type="NCBIfam" id="NF001199">
    <property type="entry name" value="PRK00164.2-1"/>
    <property type="match status" value="1"/>
</dbReference>
<feature type="binding site" evidence="11">
    <location>
        <position position="153"/>
    </location>
    <ligand>
        <name>GTP</name>
        <dbReference type="ChEBI" id="CHEBI:37565"/>
    </ligand>
</feature>
<evidence type="ECO:0000256" key="7">
    <source>
        <dbReference type="ARBA" id="ARBA00023134"/>
    </source>
</evidence>
<feature type="binding site" evidence="11">
    <location>
        <position position="26"/>
    </location>
    <ligand>
        <name>[4Fe-4S] cluster</name>
        <dbReference type="ChEBI" id="CHEBI:49883"/>
        <label>1</label>
        <note>4Fe-4S-S-AdoMet</note>
    </ligand>
</feature>
<dbReference type="InterPro" id="IPR006638">
    <property type="entry name" value="Elp3/MiaA/NifB-like_rSAM"/>
</dbReference>
<dbReference type="SFLD" id="SFLDG01067">
    <property type="entry name" value="SPASM/twitch_domain_containing"/>
    <property type="match status" value="1"/>
</dbReference>
<protein>
    <recommendedName>
        <fullName evidence="11">Probable GTP 3',8-cyclase</fullName>
        <ecNumber evidence="11">4.1.99.22</ecNumber>
    </recommendedName>
    <alternativeName>
        <fullName evidence="11">Molybdenum cofactor biosynthesis protein A</fullName>
    </alternativeName>
</protein>
<dbReference type="OrthoDB" id="6925at2157"/>
<dbReference type="CDD" id="cd21117">
    <property type="entry name" value="Twitch_MoaA"/>
    <property type="match status" value="1"/>
</dbReference>
<dbReference type="InterPro" id="IPR013485">
    <property type="entry name" value="MoaA_arc"/>
</dbReference>
<dbReference type="InterPro" id="IPR000385">
    <property type="entry name" value="MoaA_NifB_PqqE_Fe-S-bd_CS"/>
</dbReference>
<dbReference type="SUPFAM" id="SSF102114">
    <property type="entry name" value="Radical SAM enzymes"/>
    <property type="match status" value="1"/>
</dbReference>
<comment type="catalytic activity">
    <reaction evidence="10 11">
        <text>GTP + AH2 + S-adenosyl-L-methionine = (8S)-3',8-cyclo-7,8-dihydroguanosine 5'-triphosphate + 5'-deoxyadenosine + L-methionine + A + H(+)</text>
        <dbReference type="Rhea" id="RHEA:49576"/>
        <dbReference type="ChEBI" id="CHEBI:13193"/>
        <dbReference type="ChEBI" id="CHEBI:15378"/>
        <dbReference type="ChEBI" id="CHEBI:17319"/>
        <dbReference type="ChEBI" id="CHEBI:17499"/>
        <dbReference type="ChEBI" id="CHEBI:37565"/>
        <dbReference type="ChEBI" id="CHEBI:57844"/>
        <dbReference type="ChEBI" id="CHEBI:59789"/>
        <dbReference type="ChEBI" id="CHEBI:131766"/>
        <dbReference type="EC" id="4.1.99.22"/>
    </reaction>
</comment>
<dbReference type="SFLD" id="SFLDG01383">
    <property type="entry name" value="cyclic_pyranopterin_phosphate"/>
    <property type="match status" value="1"/>
</dbReference>
<evidence type="ECO:0000256" key="10">
    <source>
        <dbReference type="ARBA" id="ARBA00048697"/>
    </source>
</evidence>
<feature type="binding site" evidence="11">
    <location>
        <position position="249"/>
    </location>
    <ligand>
        <name>[4Fe-4S] cluster</name>
        <dbReference type="ChEBI" id="CHEBI:49883"/>
        <label>2</label>
        <note>4Fe-4S-substrate</note>
    </ligand>
</feature>
<dbReference type="InterPro" id="IPR040064">
    <property type="entry name" value="MoaA-like"/>
</dbReference>
<accession>A0A328PFF4</accession>
<dbReference type="Gene3D" id="3.20.20.70">
    <property type="entry name" value="Aldolase class I"/>
    <property type="match status" value="1"/>
</dbReference>
<evidence type="ECO:0000256" key="9">
    <source>
        <dbReference type="ARBA" id="ARBA00023239"/>
    </source>
</evidence>
<dbReference type="GO" id="GO:0046872">
    <property type="term" value="F:metal ion binding"/>
    <property type="evidence" value="ECO:0007669"/>
    <property type="project" value="UniProtKB-KW"/>
</dbReference>
<organism evidence="13 14">
    <name type="scientific">Methanothermobacter tenebrarum</name>
    <dbReference type="NCBI Taxonomy" id="680118"/>
    <lineage>
        <taxon>Archaea</taxon>
        <taxon>Methanobacteriati</taxon>
        <taxon>Methanobacteriota</taxon>
        <taxon>Methanomada group</taxon>
        <taxon>Methanobacteria</taxon>
        <taxon>Methanobacteriales</taxon>
        <taxon>Methanobacteriaceae</taxon>
        <taxon>Methanothermobacter</taxon>
    </lineage>
</organism>
<dbReference type="SFLD" id="SFLDG01386">
    <property type="entry name" value="main_SPASM_domain-containing"/>
    <property type="match status" value="1"/>
</dbReference>
<comment type="caution">
    <text evidence="11">Lacks conserved residue(s) required for the propagation of feature annotation.</text>
</comment>
<dbReference type="SFLD" id="SFLDS00029">
    <property type="entry name" value="Radical_SAM"/>
    <property type="match status" value="1"/>
</dbReference>
<evidence type="ECO:0000256" key="11">
    <source>
        <dbReference type="HAMAP-Rule" id="MF_01225"/>
    </source>
</evidence>
<keyword evidence="1 11" id="KW-0004">4Fe-4S</keyword>
<keyword evidence="14" id="KW-1185">Reference proteome</keyword>
<evidence type="ECO:0000256" key="2">
    <source>
        <dbReference type="ARBA" id="ARBA00022691"/>
    </source>
</evidence>
<feature type="domain" description="Radical SAM core" evidence="12">
    <location>
        <begin position="6"/>
        <end position="233"/>
    </location>
</feature>
<dbReference type="HAMAP" id="MF_01225_A">
    <property type="entry name" value="MoaA_A"/>
    <property type="match status" value="1"/>
</dbReference>
<dbReference type="GO" id="GO:0061799">
    <property type="term" value="F:cyclic pyranopterin monophosphate synthase activity"/>
    <property type="evidence" value="ECO:0007669"/>
    <property type="project" value="TreeGrafter"/>
</dbReference>
<keyword evidence="8 11" id="KW-0501">Molybdenum cofactor biosynthesis</keyword>
<dbReference type="PROSITE" id="PS51918">
    <property type="entry name" value="RADICAL_SAM"/>
    <property type="match status" value="1"/>
</dbReference>
<keyword evidence="2 11" id="KW-0949">S-adenosyl-L-methionine</keyword>
<comment type="similarity">
    <text evidence="11">Belongs to the radical SAM superfamily. MoaA family.</text>
</comment>
<comment type="caution">
    <text evidence="13">The sequence shown here is derived from an EMBL/GenBank/DDBJ whole genome shotgun (WGS) entry which is preliminary data.</text>
</comment>
<keyword evidence="5 11" id="KW-0408">Iron</keyword>
<dbReference type="EC" id="4.1.99.22" evidence="11"/>
<feature type="binding site" evidence="11">
    <location>
        <position position="22"/>
    </location>
    <ligand>
        <name>[4Fe-4S] cluster</name>
        <dbReference type="ChEBI" id="CHEBI:49883"/>
        <label>1</label>
        <note>4Fe-4S-S-AdoMet</note>
    </ligand>
</feature>
<dbReference type="NCBIfam" id="TIGR02668">
    <property type="entry name" value="moaA_archaeal"/>
    <property type="match status" value="1"/>
</dbReference>
<dbReference type="GO" id="GO:0006777">
    <property type="term" value="P:Mo-molybdopterin cofactor biosynthetic process"/>
    <property type="evidence" value="ECO:0007669"/>
    <property type="project" value="UniProtKB-UniRule"/>
</dbReference>
<evidence type="ECO:0000256" key="4">
    <source>
        <dbReference type="ARBA" id="ARBA00022741"/>
    </source>
</evidence>
<dbReference type="EMBL" id="QLOE01000012">
    <property type="protein sequence ID" value="RAO78545.1"/>
    <property type="molecule type" value="Genomic_DNA"/>
</dbReference>
<feature type="binding site" evidence="11">
    <location>
        <position position="15"/>
    </location>
    <ligand>
        <name>GTP</name>
        <dbReference type="ChEBI" id="CHEBI:37565"/>
    </ligand>
</feature>
<gene>
    <name evidence="11" type="primary">moaA</name>
    <name evidence="13" type="ORF">DPC56_07705</name>
</gene>
<dbReference type="Proteomes" id="UP000249782">
    <property type="component" value="Unassembled WGS sequence"/>
</dbReference>
<dbReference type="UniPathway" id="UPA00344"/>
<dbReference type="GO" id="GO:1904047">
    <property type="term" value="F:S-adenosyl-L-methionine binding"/>
    <property type="evidence" value="ECO:0007669"/>
    <property type="project" value="UniProtKB-UniRule"/>
</dbReference>
<dbReference type="CDD" id="cd01335">
    <property type="entry name" value="Radical_SAM"/>
    <property type="match status" value="1"/>
</dbReference>
<feature type="binding site" evidence="11">
    <location>
        <position position="66"/>
    </location>
    <ligand>
        <name>S-adenosyl-L-methionine</name>
        <dbReference type="ChEBI" id="CHEBI:59789"/>
    </ligand>
</feature>
<reference evidence="13 14" key="1">
    <citation type="submission" date="2018-06" db="EMBL/GenBank/DDBJ databases">
        <title>Draft genome sequence of hyperthermophilic methanogen Methanothermobacter tenebrarum sp. MCM-B 1447.</title>
        <authorList>
            <person name="Pore S.D."/>
            <person name="Dagar S."/>
            <person name="Dhakephalkar P.K."/>
        </authorList>
    </citation>
    <scope>NUCLEOTIDE SEQUENCE [LARGE SCALE GENOMIC DNA]</scope>
    <source>
        <strain evidence="13 14">MCM B 1447</strain>
    </source>
</reference>
<dbReference type="InterPro" id="IPR050105">
    <property type="entry name" value="MoCo_biosynth_MoaA/MoaC"/>
</dbReference>
<dbReference type="PANTHER" id="PTHR22960:SF0">
    <property type="entry name" value="MOLYBDENUM COFACTOR BIOSYNTHESIS PROTEIN 1"/>
    <property type="match status" value="1"/>
</dbReference>
<dbReference type="GO" id="GO:0005525">
    <property type="term" value="F:GTP binding"/>
    <property type="evidence" value="ECO:0007669"/>
    <property type="project" value="UniProtKB-UniRule"/>
</dbReference>
<feature type="binding site" evidence="11">
    <location>
        <position position="266"/>
    </location>
    <ligand>
        <name>[4Fe-4S] cluster</name>
        <dbReference type="ChEBI" id="CHEBI:49883"/>
        <label>2</label>
        <note>4Fe-4S-substrate</note>
    </ligand>
</feature>
<comment type="cofactor">
    <cofactor evidence="11">
        <name>[4Fe-4S] cluster</name>
        <dbReference type="ChEBI" id="CHEBI:49883"/>
    </cofactor>
    <text evidence="11">Binds 2 [4Fe-4S] clusters. Binds 1 [4Fe-4S] cluster coordinated with 3 cysteines and an exchangeable S-adenosyl-L-methionine and 1 [4Fe-4S] cluster coordinated with 3 cysteines and the GTP-derived substrate.</text>
</comment>
<feature type="binding site" evidence="11">
    <location>
        <begin position="254"/>
        <end position="256"/>
    </location>
    <ligand>
        <name>GTP</name>
        <dbReference type="ChEBI" id="CHEBI:37565"/>
    </ligand>
</feature>
<feature type="binding site" evidence="11">
    <location>
        <position position="29"/>
    </location>
    <ligand>
        <name>[4Fe-4S] cluster</name>
        <dbReference type="ChEBI" id="CHEBI:49883"/>
        <label>1</label>
        <note>4Fe-4S-S-AdoMet</note>
    </ligand>
</feature>
<dbReference type="PANTHER" id="PTHR22960">
    <property type="entry name" value="MOLYBDOPTERIN COFACTOR SYNTHESIS PROTEIN A"/>
    <property type="match status" value="1"/>
</dbReference>
<keyword evidence="6 11" id="KW-0411">Iron-sulfur</keyword>
<evidence type="ECO:0000259" key="12">
    <source>
        <dbReference type="PROSITE" id="PS51918"/>
    </source>
</evidence>
<keyword evidence="9 11" id="KW-0456">Lyase</keyword>
<feature type="binding site" evidence="11">
    <location>
        <position position="62"/>
    </location>
    <ligand>
        <name>GTP</name>
        <dbReference type="ChEBI" id="CHEBI:37565"/>
    </ligand>
</feature>
<evidence type="ECO:0000256" key="8">
    <source>
        <dbReference type="ARBA" id="ARBA00023150"/>
    </source>
</evidence>
<feature type="binding site" evidence="11">
    <location>
        <position position="28"/>
    </location>
    <ligand>
        <name>S-adenosyl-L-methionine</name>
        <dbReference type="ChEBI" id="CHEBI:59789"/>
    </ligand>
</feature>
<comment type="pathway">
    <text evidence="11">Cofactor biosynthesis; molybdopterin biosynthesis.</text>
</comment>
<comment type="function">
    <text evidence="11">Catalyzes the cyclization of GTP to (8S)-3',8-cyclo-7,8-dihydroguanosine 5'-triphosphate.</text>
</comment>
<dbReference type="Pfam" id="PF04055">
    <property type="entry name" value="Radical_SAM"/>
    <property type="match status" value="1"/>
</dbReference>
<dbReference type="RefSeq" id="WP_112094498.1">
    <property type="nucleotide sequence ID" value="NZ_QLOE01000012.1"/>
</dbReference>
<feature type="binding site" evidence="11">
    <location>
        <position position="92"/>
    </location>
    <ligand>
        <name>GTP</name>
        <dbReference type="ChEBI" id="CHEBI:37565"/>
    </ligand>
</feature>
<evidence type="ECO:0000256" key="5">
    <source>
        <dbReference type="ARBA" id="ARBA00023004"/>
    </source>
</evidence>
<evidence type="ECO:0000256" key="6">
    <source>
        <dbReference type="ARBA" id="ARBA00023014"/>
    </source>
</evidence>
<dbReference type="Pfam" id="PF06463">
    <property type="entry name" value="Mob_synth_C"/>
    <property type="match status" value="1"/>
</dbReference>
<keyword evidence="4 11" id="KW-0547">Nucleotide-binding</keyword>
<keyword evidence="7 11" id="KW-0342">GTP-binding</keyword>
<evidence type="ECO:0000256" key="1">
    <source>
        <dbReference type="ARBA" id="ARBA00022485"/>
    </source>
</evidence>
<dbReference type="PROSITE" id="PS01305">
    <property type="entry name" value="MOAA_NIFB_PQQE"/>
    <property type="match status" value="1"/>
</dbReference>
<dbReference type="InterPro" id="IPR013785">
    <property type="entry name" value="Aldolase_TIM"/>
</dbReference>